<dbReference type="GO" id="GO:0005737">
    <property type="term" value="C:cytoplasm"/>
    <property type="evidence" value="ECO:0007669"/>
    <property type="project" value="UniProtKB-SubCell"/>
</dbReference>
<evidence type="ECO:0000313" key="19">
    <source>
        <dbReference type="Proteomes" id="UP000195437"/>
    </source>
</evidence>
<dbReference type="Pfam" id="PF01411">
    <property type="entry name" value="tRNA-synt_2c"/>
    <property type="match status" value="1"/>
</dbReference>
<evidence type="ECO:0000313" key="18">
    <source>
        <dbReference type="EMBL" id="ARU59678.1"/>
    </source>
</evidence>
<evidence type="ECO:0000256" key="6">
    <source>
        <dbReference type="ARBA" id="ARBA00022555"/>
    </source>
</evidence>
<dbReference type="PANTHER" id="PTHR43462">
    <property type="entry name" value="ALANYL-TRNA EDITING PROTEIN"/>
    <property type="match status" value="1"/>
</dbReference>
<dbReference type="OrthoDB" id="9812949at2"/>
<feature type="coiled-coil region" evidence="16">
    <location>
        <begin position="261"/>
        <end position="288"/>
    </location>
</feature>
<dbReference type="InterPro" id="IPR051335">
    <property type="entry name" value="Alanyl-tRNA_Editing_Enzymes"/>
</dbReference>
<reference evidence="19" key="1">
    <citation type="submission" date="2017-05" db="EMBL/GenBank/DDBJ databases">
        <authorList>
            <person name="Sung H."/>
        </authorList>
    </citation>
    <scope>NUCLEOTIDE SEQUENCE [LARGE SCALE GENOMIC DNA]</scope>
    <source>
        <strain evidence="19">AR23208</strain>
    </source>
</reference>
<dbReference type="InterPro" id="IPR018164">
    <property type="entry name" value="Ala-tRNA-synth_IIc_N"/>
</dbReference>
<dbReference type="Gene3D" id="2.40.30.130">
    <property type="match status" value="1"/>
</dbReference>
<dbReference type="Pfam" id="PF02272">
    <property type="entry name" value="DHHA1"/>
    <property type="match status" value="1"/>
</dbReference>
<evidence type="ECO:0000259" key="17">
    <source>
        <dbReference type="PROSITE" id="PS50860"/>
    </source>
</evidence>
<proteinExistence type="inferred from homology"/>
<dbReference type="SUPFAM" id="SSF50447">
    <property type="entry name" value="Translation proteins"/>
    <property type="match status" value="1"/>
</dbReference>
<keyword evidence="12" id="KW-0694">RNA-binding</keyword>
<dbReference type="GO" id="GO:0046872">
    <property type="term" value="F:metal ion binding"/>
    <property type="evidence" value="ECO:0007669"/>
    <property type="project" value="UniProtKB-KW"/>
</dbReference>
<keyword evidence="14" id="KW-0030">Aminoacyl-tRNA synthetase</keyword>
<dbReference type="InterPro" id="IPR018163">
    <property type="entry name" value="Thr/Ala-tRNA-synth_IIc_edit"/>
</dbReference>
<dbReference type="InterPro" id="IPR012947">
    <property type="entry name" value="tRNA_SAD"/>
</dbReference>
<dbReference type="InterPro" id="IPR003156">
    <property type="entry name" value="DHHA1_dom"/>
</dbReference>
<evidence type="ECO:0000256" key="13">
    <source>
        <dbReference type="ARBA" id="ARBA00022917"/>
    </source>
</evidence>
<evidence type="ECO:0000256" key="12">
    <source>
        <dbReference type="ARBA" id="ARBA00022884"/>
    </source>
</evidence>
<dbReference type="Gene3D" id="3.30.980.10">
    <property type="entry name" value="Threonyl-trna Synthetase, Chain A, domain 2"/>
    <property type="match status" value="1"/>
</dbReference>
<dbReference type="Gene3D" id="3.10.310.40">
    <property type="match status" value="1"/>
</dbReference>
<dbReference type="KEGG" id="tum:CBW65_00445"/>
<dbReference type="Proteomes" id="UP000195437">
    <property type="component" value="Chromosome"/>
</dbReference>
<keyword evidence="8" id="KW-0479">Metal-binding</keyword>
<evidence type="ECO:0000256" key="3">
    <source>
        <dbReference type="ARBA" id="ARBA00008226"/>
    </source>
</evidence>
<dbReference type="PROSITE" id="PS50860">
    <property type="entry name" value="AA_TRNA_LIGASE_II_ALA"/>
    <property type="match status" value="1"/>
</dbReference>
<sequence>MSRKLYYEDAYLKTFTAAVLERGVEANGTPFVVLDQTAFYPVGGGQPCDLGTINGVQVVDVEEVNDRILHRLAAPLAAGDDSVTAELDWARRNDLMQQHTGQHILSAAFEELFEAETVGFHLGREVTTIDLTVSELTQEMVEQAEQMANAIIFENRLIEARFVTSEELAELPLRKPPTVTENVRIVSVQDFDYSPCGGTHFSQTGEVGPIKVLSWSKYKGNTRLELVCGWRTLHAMTGKQLILRSLSRQLTSSEADLPANVERLLSEKKELDKQLQEIKEKLIATEAQEALQGAVAHDTLKIAALTLENRTIPELQKLGQHIAALDPNAVALLVTSGEKTQLVFARGANVPVKMNELLKETLPLIEGKGGGNPDTAQGGGAANVPTQDVLQHALSLLQSKLAFV</sequence>
<keyword evidence="19" id="KW-1185">Reference proteome</keyword>
<dbReference type="InterPro" id="IPR018165">
    <property type="entry name" value="Ala-tRNA-synth_IIc_core"/>
</dbReference>
<evidence type="ECO:0000256" key="5">
    <source>
        <dbReference type="ARBA" id="ARBA00017959"/>
    </source>
</evidence>
<dbReference type="EMBL" id="CP021434">
    <property type="protein sequence ID" value="ARU59678.1"/>
    <property type="molecule type" value="Genomic_DNA"/>
</dbReference>
<evidence type="ECO:0000256" key="16">
    <source>
        <dbReference type="SAM" id="Coils"/>
    </source>
</evidence>
<evidence type="ECO:0000256" key="7">
    <source>
        <dbReference type="ARBA" id="ARBA00022598"/>
    </source>
</evidence>
<keyword evidence="13" id="KW-0648">Protein biosynthesis</keyword>
<dbReference type="InterPro" id="IPR009000">
    <property type="entry name" value="Transl_B-barrel_sf"/>
</dbReference>
<dbReference type="EC" id="6.1.1.7" evidence="4"/>
<dbReference type="GO" id="GO:0002161">
    <property type="term" value="F:aminoacyl-tRNA deacylase activity"/>
    <property type="evidence" value="ECO:0007669"/>
    <property type="project" value="UniProtKB-ARBA"/>
</dbReference>
<feature type="domain" description="Alanyl-transfer RNA synthetases family profile" evidence="17">
    <location>
        <begin position="1"/>
        <end position="238"/>
    </location>
</feature>
<dbReference type="SUPFAM" id="SSF55186">
    <property type="entry name" value="ThrRS/AlaRS common domain"/>
    <property type="match status" value="1"/>
</dbReference>
<evidence type="ECO:0000256" key="15">
    <source>
        <dbReference type="ARBA" id="ARBA00032577"/>
    </source>
</evidence>
<dbReference type="Pfam" id="PF07973">
    <property type="entry name" value="tRNA_SAD"/>
    <property type="match status" value="1"/>
</dbReference>
<evidence type="ECO:0000256" key="1">
    <source>
        <dbReference type="ARBA" id="ARBA00001947"/>
    </source>
</evidence>
<dbReference type="RefSeq" id="WP_087455066.1">
    <property type="nucleotide sequence ID" value="NZ_CP021434.1"/>
</dbReference>
<evidence type="ECO:0000256" key="2">
    <source>
        <dbReference type="ARBA" id="ARBA00004496"/>
    </source>
</evidence>
<dbReference type="GO" id="GO:0000049">
    <property type="term" value="F:tRNA binding"/>
    <property type="evidence" value="ECO:0007669"/>
    <property type="project" value="UniProtKB-KW"/>
</dbReference>
<keyword evidence="16" id="KW-0175">Coiled coil</keyword>
<comment type="cofactor">
    <cofactor evidence="1">
        <name>Zn(2+)</name>
        <dbReference type="ChEBI" id="CHEBI:29105"/>
    </cofactor>
</comment>
<dbReference type="GO" id="GO:0005524">
    <property type="term" value="F:ATP binding"/>
    <property type="evidence" value="ECO:0007669"/>
    <property type="project" value="UniProtKB-KW"/>
</dbReference>
<name>A0A1Y0IGR5_9BACL</name>
<gene>
    <name evidence="18" type="ORF">CBW65_00445</name>
</gene>
<keyword evidence="9" id="KW-0547">Nucleotide-binding</keyword>
<dbReference type="FunFam" id="3.10.310.40:FF:000001">
    <property type="entry name" value="Alanine--tRNA ligase"/>
    <property type="match status" value="1"/>
</dbReference>
<keyword evidence="11" id="KW-0067">ATP-binding</keyword>
<evidence type="ECO:0000256" key="4">
    <source>
        <dbReference type="ARBA" id="ARBA00013168"/>
    </source>
</evidence>
<evidence type="ECO:0000256" key="8">
    <source>
        <dbReference type="ARBA" id="ARBA00022723"/>
    </source>
</evidence>
<dbReference type="PANTHER" id="PTHR43462:SF1">
    <property type="entry name" value="ALANYL-TRNA EDITING PROTEIN AARSD1"/>
    <property type="match status" value="1"/>
</dbReference>
<evidence type="ECO:0000256" key="14">
    <source>
        <dbReference type="ARBA" id="ARBA00023146"/>
    </source>
</evidence>
<protein>
    <recommendedName>
        <fullName evidence="5">Alanine--tRNA ligase</fullName>
        <ecNumber evidence="4">6.1.1.7</ecNumber>
    </recommendedName>
    <alternativeName>
        <fullName evidence="15">Alanyl-tRNA synthetase</fullName>
    </alternativeName>
</protein>
<keyword evidence="7" id="KW-0436">Ligase</keyword>
<evidence type="ECO:0000256" key="11">
    <source>
        <dbReference type="ARBA" id="ARBA00022840"/>
    </source>
</evidence>
<dbReference type="GO" id="GO:0004813">
    <property type="term" value="F:alanine-tRNA ligase activity"/>
    <property type="evidence" value="ECO:0007669"/>
    <property type="project" value="UniProtKB-EC"/>
</dbReference>
<organism evidence="18 19">
    <name type="scientific">Tumebacillus avium</name>
    <dbReference type="NCBI Taxonomy" id="1903704"/>
    <lineage>
        <taxon>Bacteria</taxon>
        <taxon>Bacillati</taxon>
        <taxon>Bacillota</taxon>
        <taxon>Bacilli</taxon>
        <taxon>Bacillales</taxon>
        <taxon>Alicyclobacillaceae</taxon>
        <taxon>Tumebacillus</taxon>
    </lineage>
</organism>
<comment type="similarity">
    <text evidence="3">Belongs to the class-II aminoacyl-tRNA synthetase family.</text>
</comment>
<evidence type="ECO:0000256" key="9">
    <source>
        <dbReference type="ARBA" id="ARBA00022741"/>
    </source>
</evidence>
<keyword evidence="6" id="KW-0820">tRNA-binding</keyword>
<evidence type="ECO:0000256" key="10">
    <source>
        <dbReference type="ARBA" id="ARBA00022833"/>
    </source>
</evidence>
<keyword evidence="10" id="KW-0862">Zinc</keyword>
<dbReference type="GO" id="GO:0006419">
    <property type="term" value="P:alanyl-tRNA aminoacylation"/>
    <property type="evidence" value="ECO:0007669"/>
    <property type="project" value="InterPro"/>
</dbReference>
<comment type="subcellular location">
    <subcellularLocation>
        <location evidence="2">Cytoplasm</location>
    </subcellularLocation>
</comment>
<dbReference type="SMART" id="SM00863">
    <property type="entry name" value="tRNA_SAD"/>
    <property type="match status" value="1"/>
</dbReference>
<accession>A0A1Y0IGR5</accession>
<dbReference type="AlphaFoldDB" id="A0A1Y0IGR5"/>